<feature type="compositionally biased region" description="Low complexity" evidence="1">
    <location>
        <begin position="30"/>
        <end position="39"/>
    </location>
</feature>
<dbReference type="EMBL" id="NRSZ01000948">
    <property type="protein sequence ID" value="PNY24210.1"/>
    <property type="molecule type" value="Genomic_DNA"/>
</dbReference>
<evidence type="ECO:0000313" key="2">
    <source>
        <dbReference type="EMBL" id="PNY24210.1"/>
    </source>
</evidence>
<keyword evidence="3" id="KW-1185">Reference proteome</keyword>
<comment type="caution">
    <text evidence="2">The sequence shown here is derived from an EMBL/GenBank/DDBJ whole genome shotgun (WGS) entry which is preliminary data.</text>
</comment>
<keyword evidence="2" id="KW-0503">Monooxygenase</keyword>
<keyword evidence="2" id="KW-0560">Oxidoreductase</keyword>
<feature type="compositionally biased region" description="Polar residues" evidence="1">
    <location>
        <begin position="11"/>
        <end position="27"/>
    </location>
</feature>
<evidence type="ECO:0000256" key="1">
    <source>
        <dbReference type="SAM" id="MobiDB-lite"/>
    </source>
</evidence>
<name>A0A2K3Q9I0_9HYPO</name>
<reference evidence="2 3" key="1">
    <citation type="submission" date="2017-08" db="EMBL/GenBank/DDBJ databases">
        <title>Harnessing the power of phylogenomics to disentangle the directionality and signatures of interkingdom host jumping in the parasitic fungal genus Tolypocladium.</title>
        <authorList>
            <person name="Quandt C.A."/>
            <person name="Patterson W."/>
            <person name="Spatafora J.W."/>
        </authorList>
    </citation>
    <scope>NUCLEOTIDE SEQUENCE [LARGE SCALE GENOMIC DNA]</scope>
    <source>
        <strain evidence="2 3">CBS 113982</strain>
    </source>
</reference>
<proteinExistence type="predicted"/>
<feature type="region of interest" description="Disordered" evidence="1">
    <location>
        <begin position="1"/>
        <end position="39"/>
    </location>
</feature>
<sequence>MAPFLARSSDKINPNVTGGSAWSSTDMPSAAQQNQAQEAQGSLVDTEFLIVGAGPAGASLACFLASHGEF</sequence>
<dbReference type="STRING" id="45235.A0A2K3Q9I0"/>
<organism evidence="2 3">
    <name type="scientific">Tolypocladium capitatum</name>
    <dbReference type="NCBI Taxonomy" id="45235"/>
    <lineage>
        <taxon>Eukaryota</taxon>
        <taxon>Fungi</taxon>
        <taxon>Dikarya</taxon>
        <taxon>Ascomycota</taxon>
        <taxon>Pezizomycotina</taxon>
        <taxon>Sordariomycetes</taxon>
        <taxon>Hypocreomycetidae</taxon>
        <taxon>Hypocreales</taxon>
        <taxon>Ophiocordycipitaceae</taxon>
        <taxon>Tolypocladium</taxon>
    </lineage>
</organism>
<dbReference type="AlphaFoldDB" id="A0A2K3Q9I0"/>
<dbReference type="GO" id="GO:0004497">
    <property type="term" value="F:monooxygenase activity"/>
    <property type="evidence" value="ECO:0007669"/>
    <property type="project" value="UniProtKB-KW"/>
</dbReference>
<gene>
    <name evidence="2" type="ORF">TCAP_05855</name>
</gene>
<protein>
    <submittedName>
        <fullName evidence="2">2,4-dichlorophenol 6-monooxygenase</fullName>
    </submittedName>
</protein>
<dbReference type="OrthoDB" id="269227at2759"/>
<evidence type="ECO:0000313" key="3">
    <source>
        <dbReference type="Proteomes" id="UP000236621"/>
    </source>
</evidence>
<dbReference type="Gene3D" id="3.50.50.60">
    <property type="entry name" value="FAD/NAD(P)-binding domain"/>
    <property type="match status" value="1"/>
</dbReference>
<accession>A0A2K3Q9I0</accession>
<dbReference type="InterPro" id="IPR036188">
    <property type="entry name" value="FAD/NAD-bd_sf"/>
</dbReference>
<dbReference type="Proteomes" id="UP000236621">
    <property type="component" value="Unassembled WGS sequence"/>
</dbReference>